<name>A0AAW1IXG5_POPJA</name>
<reference evidence="2 3" key="1">
    <citation type="journal article" date="2024" name="BMC Genomics">
        <title>De novo assembly and annotation of Popillia japonica's genome with initial clues to its potential as an invasive pest.</title>
        <authorList>
            <person name="Cucini C."/>
            <person name="Boschi S."/>
            <person name="Funari R."/>
            <person name="Cardaioli E."/>
            <person name="Iannotti N."/>
            <person name="Marturano G."/>
            <person name="Paoli F."/>
            <person name="Bruttini M."/>
            <person name="Carapelli A."/>
            <person name="Frati F."/>
            <person name="Nardi F."/>
        </authorList>
    </citation>
    <scope>NUCLEOTIDE SEQUENCE [LARGE SCALE GENOMIC DNA]</scope>
    <source>
        <strain evidence="2">DMR45628</strain>
    </source>
</reference>
<sequence length="109" mass="13231">MKTRARIQKTSKSTDEQNKYARQINRKKKRIYWETQLQTIENHMINKDIRNFYQEVKKNKTLGQRTSFYRSKGETLIEVIYVYITSISSRMGGVFRRAIKPRERSQRRP</sequence>
<accession>A0AAW1IXG5</accession>
<dbReference type="AlphaFoldDB" id="A0AAW1IXG5"/>
<organism evidence="2 3">
    <name type="scientific">Popillia japonica</name>
    <name type="common">Japanese beetle</name>
    <dbReference type="NCBI Taxonomy" id="7064"/>
    <lineage>
        <taxon>Eukaryota</taxon>
        <taxon>Metazoa</taxon>
        <taxon>Ecdysozoa</taxon>
        <taxon>Arthropoda</taxon>
        <taxon>Hexapoda</taxon>
        <taxon>Insecta</taxon>
        <taxon>Pterygota</taxon>
        <taxon>Neoptera</taxon>
        <taxon>Endopterygota</taxon>
        <taxon>Coleoptera</taxon>
        <taxon>Polyphaga</taxon>
        <taxon>Scarabaeiformia</taxon>
        <taxon>Scarabaeidae</taxon>
        <taxon>Rutelinae</taxon>
        <taxon>Popillia</taxon>
    </lineage>
</organism>
<feature type="region of interest" description="Disordered" evidence="1">
    <location>
        <begin position="1"/>
        <end position="20"/>
    </location>
</feature>
<evidence type="ECO:0000313" key="2">
    <source>
        <dbReference type="EMBL" id="KAK9694868.1"/>
    </source>
</evidence>
<dbReference type="Proteomes" id="UP001458880">
    <property type="component" value="Unassembled WGS sequence"/>
</dbReference>
<gene>
    <name evidence="2" type="ORF">QE152_g33245</name>
</gene>
<evidence type="ECO:0008006" key="4">
    <source>
        <dbReference type="Google" id="ProtNLM"/>
    </source>
</evidence>
<evidence type="ECO:0000256" key="1">
    <source>
        <dbReference type="SAM" id="MobiDB-lite"/>
    </source>
</evidence>
<evidence type="ECO:0000313" key="3">
    <source>
        <dbReference type="Proteomes" id="UP001458880"/>
    </source>
</evidence>
<comment type="caution">
    <text evidence="2">The sequence shown here is derived from an EMBL/GenBank/DDBJ whole genome shotgun (WGS) entry which is preliminary data.</text>
</comment>
<proteinExistence type="predicted"/>
<keyword evidence="3" id="KW-1185">Reference proteome</keyword>
<dbReference type="EMBL" id="JASPKY010000500">
    <property type="protein sequence ID" value="KAK9694868.1"/>
    <property type="molecule type" value="Genomic_DNA"/>
</dbReference>
<protein>
    <recommendedName>
        <fullName evidence="4">Ribosomal protein S14</fullName>
    </recommendedName>
</protein>